<evidence type="ECO:0000256" key="2">
    <source>
        <dbReference type="ARBA" id="ARBA00005641"/>
    </source>
</evidence>
<dbReference type="GO" id="GO:0030245">
    <property type="term" value="P:cellulose catabolic process"/>
    <property type="evidence" value="ECO:0007669"/>
    <property type="project" value="UniProtKB-KW"/>
</dbReference>
<dbReference type="PANTHER" id="PTHR22298">
    <property type="entry name" value="ENDO-1,4-BETA-GLUCANASE"/>
    <property type="match status" value="1"/>
</dbReference>
<dbReference type="InterPro" id="IPR017853">
    <property type="entry name" value="GH"/>
</dbReference>
<feature type="compositionally biased region" description="Basic and acidic residues" evidence="11">
    <location>
        <begin position="408"/>
        <end position="417"/>
    </location>
</feature>
<dbReference type="SUPFAM" id="SSF48208">
    <property type="entry name" value="Six-hairpin glycosidases"/>
    <property type="match status" value="1"/>
</dbReference>
<keyword evidence="4 9" id="KW-0378">Hydrolase</keyword>
<dbReference type="Pfam" id="PF26410">
    <property type="entry name" value="GH5_mannosidase"/>
    <property type="match status" value="1"/>
</dbReference>
<dbReference type="InterPro" id="IPR008928">
    <property type="entry name" value="6-hairpin_glycosidase_sf"/>
</dbReference>
<dbReference type="EMBL" id="JALJOU010000056">
    <property type="protein sequence ID" value="KAK9827642.1"/>
    <property type="molecule type" value="Genomic_DNA"/>
</dbReference>
<keyword evidence="15" id="KW-1185">Reference proteome</keyword>
<dbReference type="GO" id="GO:0008810">
    <property type="term" value="F:cellulase activity"/>
    <property type="evidence" value="ECO:0007669"/>
    <property type="project" value="UniProtKB-EC"/>
</dbReference>
<feature type="active site" evidence="9">
    <location>
        <position position="415"/>
    </location>
</feature>
<keyword evidence="7 9" id="KW-0326">Glycosidase</keyword>
<keyword evidence="5 10" id="KW-0136">Cellulose degradation</keyword>
<evidence type="ECO:0000256" key="4">
    <source>
        <dbReference type="ARBA" id="ARBA00022801"/>
    </source>
</evidence>
<proteinExistence type="inferred from homology"/>
<feature type="domain" description="Glycoside hydrolase family 9" evidence="12">
    <location>
        <begin position="7"/>
        <end position="437"/>
    </location>
</feature>
<dbReference type="InterPro" id="IPR001547">
    <property type="entry name" value="Glyco_hydro_5"/>
</dbReference>
<sequence length="999" mass="107276">MADEYKYGEVLGLSLLFYEAQRSGKLPADNRVAWRGDSALRDASSTGADLSGGWYDAGDNLKLNFPAAWAATVLAWGHLEFPDGYASANQTIPALRNLKWIADYLAKCHYSRAAYAVIIGDAQTDHENWARPEEMTYERPVLSLDANHSGSDALGQAAAALASISLVFKGIDAGYSAALLANATDLFKMGTSNIGRYSDNFASAASTYPSTSMYDDLAWGAAWLYRATNDTTFLSEAQVYRQATVDQEGSTHSPLFSWDNTYPGVEALLAQLDASNSGHASAVEGILGSWVTGDGQVQYSPAGLAWGQDWGSLRMTANAAFLALVYAKQIAPTNPGVAAKYSCWARSQVRYMLGDAGRSYVVGYGKDPPQRAHHRGASCRPGNCSGAQLSSPDPNPNVLTGALVGGPRQDDSYNDTRGDYSHNEPAVDYNAGFSGALAALVVSNDTWAACKARGDVDHIPIPPVATATAAAAGALQLGGGAGSDVAVTVTAAAGDAPPGPAVTLVEVTNGTVVASAPLLPGVGGVANATFKPADYSPPLASGNYTLRAVFDPPDGSHFLPSNSSDFNVTVVAAGDAGLNAYGVCDFRCYNRLDESTLPPEELCTLPAAKQFVQTDGTRFKLDGKPWYFSGTNQYSLVNMHWWNDTQVVFNLAEHARRGVQVMRVFFFFNGNGTGYEASKNDQPMQPSVGVFNEVAMQRADLLLAEAGKKGIRLILALSNWWDEQGGVQWYVDQVLGDAKPKLDKELFFTDPAVRTAFKKYVYTILHRNNTLVPGGLLYKDDPTVLAWELQNEPQLREGYELRLGAPRAGKFMNAWVAEMSSYIKALDGNHLVAIGDEGWRCDSGHGAPHEWMNNGTKGIDMASNIALPGVDFATVHLYPGNWLLRPNEYHWLIPNFLADRAGIALKAGKPIILEEFGNAFGYVPSRDAILGTYLSAAHAFGYSGTLVWQVFPWPTDNLTGAGFDFFYESPGGATMLATYAATHARNRLLAELQSNGGLL</sequence>
<protein>
    <recommendedName>
        <fullName evidence="10">Endoglucanase</fullName>
        <ecNumber evidence="10">3.2.1.4</ecNumber>
    </recommendedName>
</protein>
<accession>A0AAW1R332</accession>
<dbReference type="InterPro" id="IPR001701">
    <property type="entry name" value="Glyco_hydro_9"/>
</dbReference>
<evidence type="ECO:0000259" key="12">
    <source>
        <dbReference type="Pfam" id="PF00759"/>
    </source>
</evidence>
<dbReference type="SUPFAM" id="SSF51445">
    <property type="entry name" value="(Trans)glycosidases"/>
    <property type="match status" value="1"/>
</dbReference>
<evidence type="ECO:0000256" key="7">
    <source>
        <dbReference type="ARBA" id="ARBA00023295"/>
    </source>
</evidence>
<dbReference type="Pfam" id="PF00759">
    <property type="entry name" value="Glyco_hydro_9"/>
    <property type="match status" value="1"/>
</dbReference>
<comment type="similarity">
    <text evidence="2">Belongs to the glycosyl hydrolase 5 (cellulase A) family.</text>
</comment>
<evidence type="ECO:0000313" key="14">
    <source>
        <dbReference type="EMBL" id="KAK9827642.1"/>
    </source>
</evidence>
<feature type="region of interest" description="Disordered" evidence="11">
    <location>
        <begin position="371"/>
        <end position="417"/>
    </location>
</feature>
<dbReference type="InterPro" id="IPR033126">
    <property type="entry name" value="Glyco_hydro_9_Asp/Glu_AS"/>
</dbReference>
<comment type="caution">
    <text evidence="14">The sequence shown here is derived from an EMBL/GenBank/DDBJ whole genome shotgun (WGS) entry which is preliminary data.</text>
</comment>
<evidence type="ECO:0000313" key="15">
    <source>
        <dbReference type="Proteomes" id="UP001445335"/>
    </source>
</evidence>
<dbReference type="PROSITE" id="PS00698">
    <property type="entry name" value="GH9_3"/>
    <property type="match status" value="1"/>
</dbReference>
<gene>
    <name evidence="14" type="ORF">WJX81_002329</name>
</gene>
<name>A0AAW1R332_9CHLO</name>
<dbReference type="InterPro" id="IPR012341">
    <property type="entry name" value="6hp_glycosidase-like_sf"/>
</dbReference>
<evidence type="ECO:0000256" key="1">
    <source>
        <dbReference type="ARBA" id="ARBA00000966"/>
    </source>
</evidence>
<evidence type="ECO:0000256" key="8">
    <source>
        <dbReference type="ARBA" id="ARBA00023326"/>
    </source>
</evidence>
<evidence type="ECO:0000256" key="9">
    <source>
        <dbReference type="PROSITE-ProRule" id="PRU10060"/>
    </source>
</evidence>
<keyword evidence="8 9" id="KW-0624">Polysaccharide degradation</keyword>
<dbReference type="Gene3D" id="3.20.20.80">
    <property type="entry name" value="Glycosidases"/>
    <property type="match status" value="1"/>
</dbReference>
<feature type="active site" evidence="9">
    <location>
        <position position="424"/>
    </location>
</feature>
<evidence type="ECO:0000256" key="10">
    <source>
        <dbReference type="RuleBase" id="RU361166"/>
    </source>
</evidence>
<dbReference type="AlphaFoldDB" id="A0AAW1R332"/>
<comment type="similarity">
    <text evidence="3 9 10">Belongs to the glycosyl hydrolase 9 (cellulase E) family.</text>
</comment>
<comment type="catalytic activity">
    <reaction evidence="1 10">
        <text>Endohydrolysis of (1-&gt;4)-beta-D-glucosidic linkages in cellulose, lichenin and cereal beta-D-glucans.</text>
        <dbReference type="EC" id="3.2.1.4"/>
    </reaction>
</comment>
<organism evidence="14 15">
    <name type="scientific">Elliptochloris bilobata</name>
    <dbReference type="NCBI Taxonomy" id="381761"/>
    <lineage>
        <taxon>Eukaryota</taxon>
        <taxon>Viridiplantae</taxon>
        <taxon>Chlorophyta</taxon>
        <taxon>core chlorophytes</taxon>
        <taxon>Trebouxiophyceae</taxon>
        <taxon>Trebouxiophyceae incertae sedis</taxon>
        <taxon>Elliptochloris clade</taxon>
        <taxon>Elliptochloris</taxon>
    </lineage>
</organism>
<dbReference type="EC" id="3.2.1.4" evidence="10"/>
<reference evidence="14 15" key="1">
    <citation type="journal article" date="2024" name="Nat. Commun.">
        <title>Phylogenomics reveals the evolutionary origins of lichenization in chlorophyte algae.</title>
        <authorList>
            <person name="Puginier C."/>
            <person name="Libourel C."/>
            <person name="Otte J."/>
            <person name="Skaloud P."/>
            <person name="Haon M."/>
            <person name="Grisel S."/>
            <person name="Petersen M."/>
            <person name="Berrin J.G."/>
            <person name="Delaux P.M."/>
            <person name="Dal Grande F."/>
            <person name="Keller J."/>
        </authorList>
    </citation>
    <scope>NUCLEOTIDE SEQUENCE [LARGE SCALE GENOMIC DNA]</scope>
    <source>
        <strain evidence="14 15">SAG 245.80</strain>
    </source>
</reference>
<evidence type="ECO:0000256" key="6">
    <source>
        <dbReference type="ARBA" id="ARBA00023277"/>
    </source>
</evidence>
<evidence type="ECO:0000256" key="11">
    <source>
        <dbReference type="SAM" id="MobiDB-lite"/>
    </source>
</evidence>
<evidence type="ECO:0000256" key="3">
    <source>
        <dbReference type="ARBA" id="ARBA00007072"/>
    </source>
</evidence>
<dbReference type="Gene3D" id="1.50.10.10">
    <property type="match status" value="1"/>
</dbReference>
<keyword evidence="6 9" id="KW-0119">Carbohydrate metabolism</keyword>
<dbReference type="Proteomes" id="UP001445335">
    <property type="component" value="Unassembled WGS sequence"/>
</dbReference>
<feature type="domain" description="Glycoside hydrolase family 5" evidence="13">
    <location>
        <begin position="609"/>
        <end position="917"/>
    </location>
</feature>
<evidence type="ECO:0000259" key="13">
    <source>
        <dbReference type="Pfam" id="PF26410"/>
    </source>
</evidence>
<evidence type="ECO:0000256" key="5">
    <source>
        <dbReference type="ARBA" id="ARBA00023001"/>
    </source>
</evidence>